<name>A0A0E2D5K9_LEPIR</name>
<dbReference type="EMBL" id="AHNR02000034">
    <property type="protein sequence ID" value="EKR55188.1"/>
    <property type="molecule type" value="Genomic_DNA"/>
</dbReference>
<feature type="domain" description="PIN" evidence="1">
    <location>
        <begin position="1"/>
        <end position="125"/>
    </location>
</feature>
<comment type="caution">
    <text evidence="2">The sequence shown here is derived from an EMBL/GenBank/DDBJ whole genome shotgun (WGS) entry which is preliminary data.</text>
</comment>
<dbReference type="Proteomes" id="UP000001340">
    <property type="component" value="Unassembled WGS sequence"/>
</dbReference>
<dbReference type="InterPro" id="IPR029060">
    <property type="entry name" value="PIN-like_dom_sf"/>
</dbReference>
<evidence type="ECO:0000313" key="2">
    <source>
        <dbReference type="EMBL" id="EKR55188.1"/>
    </source>
</evidence>
<dbReference type="InterPro" id="IPR016541">
    <property type="entry name" value="UCP008505"/>
</dbReference>
<evidence type="ECO:0000259" key="1">
    <source>
        <dbReference type="SMART" id="SM00670"/>
    </source>
</evidence>
<dbReference type="AlphaFoldDB" id="A0A0E2D5K9"/>
<evidence type="ECO:0000313" key="3">
    <source>
        <dbReference type="Proteomes" id="UP000001340"/>
    </source>
</evidence>
<reference evidence="2 3" key="1">
    <citation type="submission" date="2012-10" db="EMBL/GenBank/DDBJ databases">
        <authorList>
            <person name="Harkins D.M."/>
            <person name="Durkin A.S."/>
            <person name="Brinkac L.M."/>
            <person name="Haft D.H."/>
            <person name="Selengut J.D."/>
            <person name="Sanka R."/>
            <person name="DePew J."/>
            <person name="Purushe J."/>
            <person name="Chanthongthip A."/>
            <person name="Lattana O."/>
            <person name="Phetsouvanh R."/>
            <person name="Newton P.N."/>
            <person name="Vinetz J.M."/>
            <person name="Sutton G.G."/>
            <person name="Nierman W.C."/>
            <person name="Fouts D.E."/>
        </authorList>
    </citation>
    <scope>NUCLEOTIDE SEQUENCE [LARGE SCALE GENOMIC DNA]</scope>
    <source>
        <strain evidence="2 3">UI 12758</strain>
    </source>
</reference>
<sequence length="163" mass="19270">MKYCLDTNFFIQAWNFYYSPDFCNQYWEIIEGLGRKGIVFIPQAVKDEIDKIDDTLKNWLNTKKYFIRPIDENVQVHLRSIYEKDPLHERLVDSSKGRSIADPWVIAHAMSEDAVVVTKEEKIMDSKSTKIKIPNVCDTMGVKWMNDFDFIREHKIQFNCIIP</sequence>
<protein>
    <submittedName>
        <fullName evidence="2">PF14367 domain protein</fullName>
    </submittedName>
</protein>
<dbReference type="Gene3D" id="3.40.50.1010">
    <property type="entry name" value="5'-nuclease"/>
    <property type="match status" value="1"/>
</dbReference>
<dbReference type="Pfam" id="PF14367">
    <property type="entry name" value="DUF4411"/>
    <property type="match status" value="1"/>
</dbReference>
<proteinExistence type="predicted"/>
<dbReference type="InterPro" id="IPR002716">
    <property type="entry name" value="PIN_dom"/>
</dbReference>
<dbReference type="PIRSF" id="PIRSF008505">
    <property type="entry name" value="UCP008505"/>
    <property type="match status" value="1"/>
</dbReference>
<gene>
    <name evidence="2" type="ORF">LEP1GSC105_0071</name>
</gene>
<dbReference type="SMART" id="SM00670">
    <property type="entry name" value="PINc"/>
    <property type="match status" value="1"/>
</dbReference>
<organism evidence="2 3">
    <name type="scientific">Leptospira interrogans str. UI 12758</name>
    <dbReference type="NCBI Taxonomy" id="1049938"/>
    <lineage>
        <taxon>Bacteria</taxon>
        <taxon>Pseudomonadati</taxon>
        <taxon>Spirochaetota</taxon>
        <taxon>Spirochaetia</taxon>
        <taxon>Leptospirales</taxon>
        <taxon>Leptospiraceae</taxon>
        <taxon>Leptospira</taxon>
    </lineage>
</organism>
<dbReference type="SUPFAM" id="SSF88723">
    <property type="entry name" value="PIN domain-like"/>
    <property type="match status" value="1"/>
</dbReference>
<accession>A0A0E2D5K9</accession>
<dbReference type="RefSeq" id="WP_000872575.1">
    <property type="nucleotide sequence ID" value="NZ_AHNR02000034.1"/>
</dbReference>